<dbReference type="Proteomes" id="UP000092460">
    <property type="component" value="Unassembled WGS sequence"/>
</dbReference>
<reference evidence="2" key="1">
    <citation type="submission" date="2015-01" db="EMBL/GenBank/DDBJ databases">
        <authorList>
            <person name="Aksoy S."/>
            <person name="Warren W."/>
            <person name="Wilson R.K."/>
        </authorList>
    </citation>
    <scope>NUCLEOTIDE SEQUENCE [LARGE SCALE GENOMIC DNA]</scope>
    <source>
        <strain evidence="2">IAEA</strain>
    </source>
</reference>
<protein>
    <submittedName>
        <fullName evidence="1">Uncharacterized protein</fullName>
    </submittedName>
</protein>
<keyword evidence="2" id="KW-1185">Reference proteome</keyword>
<organism evidence="1 2">
    <name type="scientific">Glossina palpalis gambiensis</name>
    <dbReference type="NCBI Taxonomy" id="67801"/>
    <lineage>
        <taxon>Eukaryota</taxon>
        <taxon>Metazoa</taxon>
        <taxon>Ecdysozoa</taxon>
        <taxon>Arthropoda</taxon>
        <taxon>Hexapoda</taxon>
        <taxon>Insecta</taxon>
        <taxon>Pterygota</taxon>
        <taxon>Neoptera</taxon>
        <taxon>Endopterygota</taxon>
        <taxon>Diptera</taxon>
        <taxon>Brachycera</taxon>
        <taxon>Muscomorpha</taxon>
        <taxon>Hippoboscoidea</taxon>
        <taxon>Glossinidae</taxon>
        <taxon>Glossina</taxon>
    </lineage>
</organism>
<dbReference type="EMBL" id="JXJN01004542">
    <property type="status" value="NOT_ANNOTATED_CDS"/>
    <property type="molecule type" value="Genomic_DNA"/>
</dbReference>
<dbReference type="VEuPathDB" id="VectorBase:GPPI010770"/>
<proteinExistence type="predicted"/>
<dbReference type="AlphaFoldDB" id="A0A1B0AW81"/>
<sequence length="76" mass="8519">MSWNSNDSRHSHDACKGIEITEKHTNEQFKQMCYTRRHFGRASNDEGDGVGKIIADGALGGEFMITAIYVYCGAYK</sequence>
<evidence type="ECO:0000313" key="1">
    <source>
        <dbReference type="EnsemblMetazoa" id="GPPI010770-PA"/>
    </source>
</evidence>
<accession>A0A1B0AW81</accession>
<evidence type="ECO:0000313" key="2">
    <source>
        <dbReference type="Proteomes" id="UP000092460"/>
    </source>
</evidence>
<reference evidence="1" key="2">
    <citation type="submission" date="2020-05" db="UniProtKB">
        <authorList>
            <consortium name="EnsemblMetazoa"/>
        </authorList>
    </citation>
    <scope>IDENTIFICATION</scope>
    <source>
        <strain evidence="1">IAEA</strain>
    </source>
</reference>
<name>A0A1B0AW81_9MUSC</name>
<dbReference type="EnsemblMetazoa" id="GPPI010770-RA">
    <property type="protein sequence ID" value="GPPI010770-PA"/>
    <property type="gene ID" value="GPPI010770"/>
</dbReference>